<name>A0ABW7G980_9BURK</name>
<dbReference type="RefSeq" id="WP_394489467.1">
    <property type="nucleotide sequence ID" value="NZ_JBIGIA010000013.1"/>
</dbReference>
<reference evidence="1 2" key="1">
    <citation type="submission" date="2024-09" db="EMBL/GenBank/DDBJ databases">
        <title>Novel species of the genus Pelomonas and Roseateles isolated from streams.</title>
        <authorList>
            <person name="Lu H."/>
        </authorList>
    </citation>
    <scope>NUCLEOTIDE SEQUENCE [LARGE SCALE GENOMIC DNA]</scope>
    <source>
        <strain evidence="1 2">BYS96W</strain>
    </source>
</reference>
<accession>A0ABW7G980</accession>
<comment type="caution">
    <text evidence="1">The sequence shown here is derived from an EMBL/GenBank/DDBJ whole genome shotgun (WGS) entry which is preliminary data.</text>
</comment>
<protein>
    <submittedName>
        <fullName evidence="1">Uncharacterized protein</fullName>
    </submittedName>
</protein>
<keyword evidence="2" id="KW-1185">Reference proteome</keyword>
<evidence type="ECO:0000313" key="1">
    <source>
        <dbReference type="EMBL" id="MFG6458468.1"/>
    </source>
</evidence>
<evidence type="ECO:0000313" key="2">
    <source>
        <dbReference type="Proteomes" id="UP001606305"/>
    </source>
</evidence>
<organism evidence="1 2">
    <name type="scientific">Pelomonas nitida</name>
    <dbReference type="NCBI Taxonomy" id="3299027"/>
    <lineage>
        <taxon>Bacteria</taxon>
        <taxon>Pseudomonadati</taxon>
        <taxon>Pseudomonadota</taxon>
        <taxon>Betaproteobacteria</taxon>
        <taxon>Burkholderiales</taxon>
        <taxon>Sphaerotilaceae</taxon>
        <taxon>Roseateles</taxon>
    </lineage>
</organism>
<dbReference type="Proteomes" id="UP001606305">
    <property type="component" value="Unassembled WGS sequence"/>
</dbReference>
<proteinExistence type="predicted"/>
<sequence>MSAAGPVKLRSRLAQRLDAEIAAVASMPARAAVLQVQRAILWMRHGREAEARDELARLHARALVHPRVELGAWLHLAEGLMAYFGAFGGDARDRVRRARVMAAGSRLTSLQALADAWLAQVDFVGRDIERLIGHARASLAALQPDDHAAGYRVATALASAWSLASGEAAATPWYAWARQHAIAEGDDAGLAALHYNQTLMRALRIRHAALAGEPGEAPAVLLGVESVGRFDDAVGGSARADLTPLLRAQLLTVQGDFGEAAGLLEAQLPAAMAAGLARLGGSLMADLAWCWANTGETLRSRALADQAALEVLAEDQPGCDIDERAALHARLAQVYAMLHEDGLAARQVEAAVAARAQDAAQRLDWAERLTEAGLVHPPR</sequence>
<dbReference type="EMBL" id="JBIGIA010000013">
    <property type="protein sequence ID" value="MFG6458468.1"/>
    <property type="molecule type" value="Genomic_DNA"/>
</dbReference>
<gene>
    <name evidence="1" type="ORF">ACG00X_16635</name>
</gene>